<dbReference type="InterPro" id="IPR003154">
    <property type="entry name" value="S1/P1nuclease"/>
</dbReference>
<proteinExistence type="predicted"/>
<reference evidence="7 8" key="1">
    <citation type="submission" date="2018-09" db="EMBL/GenBank/DDBJ databases">
        <title>Genome sequencing of strain 6GH32-13.</title>
        <authorList>
            <person name="Weon H.-Y."/>
            <person name="Heo J."/>
            <person name="Kwon S.-W."/>
        </authorList>
    </citation>
    <scope>NUCLEOTIDE SEQUENCE [LARGE SCALE GENOMIC DNA]</scope>
    <source>
        <strain evidence="7 8">5GH32-13</strain>
    </source>
</reference>
<evidence type="ECO:0000313" key="8">
    <source>
        <dbReference type="Proteomes" id="UP000263900"/>
    </source>
</evidence>
<dbReference type="AlphaFoldDB" id="A0A3B7MPQ2"/>
<dbReference type="GO" id="GO:0016788">
    <property type="term" value="F:hydrolase activity, acting on ester bonds"/>
    <property type="evidence" value="ECO:0007669"/>
    <property type="project" value="InterPro"/>
</dbReference>
<dbReference type="CDD" id="cd11010">
    <property type="entry name" value="S1-P1_nuclease"/>
    <property type="match status" value="1"/>
</dbReference>
<keyword evidence="2" id="KW-0479">Metal-binding</keyword>
<dbReference type="InterPro" id="IPR008947">
    <property type="entry name" value="PLipase_C/P1_nuclease_dom_sf"/>
</dbReference>
<dbReference type="GO" id="GO:0046872">
    <property type="term" value="F:metal ion binding"/>
    <property type="evidence" value="ECO:0007669"/>
    <property type="project" value="UniProtKB-KW"/>
</dbReference>
<keyword evidence="5" id="KW-1015">Disulfide bond</keyword>
<name>A0A3B7MPQ2_9BACT</name>
<keyword evidence="4" id="KW-0378">Hydrolase</keyword>
<evidence type="ECO:0000256" key="1">
    <source>
        <dbReference type="ARBA" id="ARBA00022722"/>
    </source>
</evidence>
<evidence type="ECO:0000256" key="2">
    <source>
        <dbReference type="ARBA" id="ARBA00022723"/>
    </source>
</evidence>
<dbReference type="KEGG" id="pseg:D3H65_15480"/>
<dbReference type="EMBL" id="CP032157">
    <property type="protein sequence ID" value="AXY75299.1"/>
    <property type="molecule type" value="Genomic_DNA"/>
</dbReference>
<dbReference type="OrthoDB" id="267579at2"/>
<dbReference type="GO" id="GO:0006308">
    <property type="term" value="P:DNA catabolic process"/>
    <property type="evidence" value="ECO:0007669"/>
    <property type="project" value="InterPro"/>
</dbReference>
<dbReference type="GO" id="GO:0004519">
    <property type="term" value="F:endonuclease activity"/>
    <property type="evidence" value="ECO:0007669"/>
    <property type="project" value="UniProtKB-KW"/>
</dbReference>
<evidence type="ECO:0000256" key="4">
    <source>
        <dbReference type="ARBA" id="ARBA00022801"/>
    </source>
</evidence>
<organism evidence="7 8">
    <name type="scientific">Paraflavitalea soli</name>
    <dbReference type="NCBI Taxonomy" id="2315862"/>
    <lineage>
        <taxon>Bacteria</taxon>
        <taxon>Pseudomonadati</taxon>
        <taxon>Bacteroidota</taxon>
        <taxon>Chitinophagia</taxon>
        <taxon>Chitinophagales</taxon>
        <taxon>Chitinophagaceae</taxon>
        <taxon>Paraflavitalea</taxon>
    </lineage>
</organism>
<sequence length="263" mass="30696">MRIIKKLLLAGLLFYIPCQTMAWGMLGHRIVAQIADGYLTKKARRQIMSILGNESLAMSANWPDFIKSDPSYNYLSPWHYINFKEGLSEQQVHDYLAKDTATDIYTKLNFVISELKNKSLEQDKKVLYLRVLIHLVGDAHQPMHTGRPDDLGGNRVNVLWFNQPANLHSVWDEKLIEYQELSYTEYVKAINFTSKEQRKEWQGQSIGQWLYESYTISNKLYEEIKEPNQKLSYRYNFDHVQTVNDRLLKGGVRLAGVLNDIFK</sequence>
<dbReference type="Gene3D" id="1.10.575.10">
    <property type="entry name" value="P1 Nuclease"/>
    <property type="match status" value="1"/>
</dbReference>
<dbReference type="SUPFAM" id="SSF48537">
    <property type="entry name" value="Phospholipase C/P1 nuclease"/>
    <property type="match status" value="1"/>
</dbReference>
<keyword evidence="6" id="KW-0325">Glycoprotein</keyword>
<dbReference type="Pfam" id="PF02265">
    <property type="entry name" value="S1-P1_nuclease"/>
    <property type="match status" value="1"/>
</dbReference>
<protein>
    <submittedName>
        <fullName evidence="7">S1/P1 Nuclease</fullName>
    </submittedName>
</protein>
<evidence type="ECO:0000256" key="6">
    <source>
        <dbReference type="ARBA" id="ARBA00023180"/>
    </source>
</evidence>
<dbReference type="RefSeq" id="WP_119051180.1">
    <property type="nucleotide sequence ID" value="NZ_CP032157.1"/>
</dbReference>
<dbReference type="GO" id="GO:0003676">
    <property type="term" value="F:nucleic acid binding"/>
    <property type="evidence" value="ECO:0007669"/>
    <property type="project" value="InterPro"/>
</dbReference>
<keyword evidence="8" id="KW-1185">Reference proteome</keyword>
<keyword evidence="1" id="KW-0540">Nuclease</keyword>
<accession>A0A3B7MPQ2</accession>
<evidence type="ECO:0000256" key="3">
    <source>
        <dbReference type="ARBA" id="ARBA00022759"/>
    </source>
</evidence>
<dbReference type="PANTHER" id="PTHR33146:SF26">
    <property type="entry name" value="ENDONUCLEASE 4"/>
    <property type="match status" value="1"/>
</dbReference>
<keyword evidence="3" id="KW-0255">Endonuclease</keyword>
<evidence type="ECO:0000256" key="5">
    <source>
        <dbReference type="ARBA" id="ARBA00023157"/>
    </source>
</evidence>
<dbReference type="Proteomes" id="UP000263900">
    <property type="component" value="Chromosome"/>
</dbReference>
<evidence type="ECO:0000313" key="7">
    <source>
        <dbReference type="EMBL" id="AXY75299.1"/>
    </source>
</evidence>
<gene>
    <name evidence="7" type="ORF">D3H65_15480</name>
</gene>
<dbReference type="PANTHER" id="PTHR33146">
    <property type="entry name" value="ENDONUCLEASE 4"/>
    <property type="match status" value="1"/>
</dbReference>